<keyword evidence="4" id="KW-1185">Reference proteome</keyword>
<dbReference type="RefSeq" id="WP_343918463.1">
    <property type="nucleotide sequence ID" value="NZ_BAAAKK010000003.1"/>
</dbReference>
<protein>
    <submittedName>
        <fullName evidence="3">Uncharacterized protein</fullName>
    </submittedName>
</protein>
<feature type="compositionally biased region" description="Low complexity" evidence="1">
    <location>
        <begin position="37"/>
        <end position="47"/>
    </location>
</feature>
<dbReference type="Proteomes" id="UP001501266">
    <property type="component" value="Unassembled WGS sequence"/>
</dbReference>
<feature type="region of interest" description="Disordered" evidence="1">
    <location>
        <begin position="29"/>
        <end position="110"/>
    </location>
</feature>
<keyword evidence="2" id="KW-0732">Signal</keyword>
<feature type="chain" id="PRO_5047399260" evidence="2">
    <location>
        <begin position="21"/>
        <end position="204"/>
    </location>
</feature>
<dbReference type="PROSITE" id="PS51257">
    <property type="entry name" value="PROKAR_LIPOPROTEIN"/>
    <property type="match status" value="1"/>
</dbReference>
<evidence type="ECO:0000313" key="4">
    <source>
        <dbReference type="Proteomes" id="UP001501266"/>
    </source>
</evidence>
<organism evidence="3 4">
    <name type="scientific">Agrococcus citreus</name>
    <dbReference type="NCBI Taxonomy" id="84643"/>
    <lineage>
        <taxon>Bacteria</taxon>
        <taxon>Bacillati</taxon>
        <taxon>Actinomycetota</taxon>
        <taxon>Actinomycetes</taxon>
        <taxon>Micrococcales</taxon>
        <taxon>Microbacteriaceae</taxon>
        <taxon>Agrococcus</taxon>
    </lineage>
</organism>
<sequence>MARRPLAAALILGASALVLTGCLPMPPAAPVLPPTSGPTEPTESSDPAEPGTTDAPTESSEPSASSEPSEPSEPSDGAFDFTVDDGAGDTWSFTVTGVEDNPPMDSGSPEPGTYFVGILFDGEHVEGTADFDTCFDFFVVGSDGVEYDWRDTIGVTAQDDIFFADSNAFTQARAAVQLPEGVEPDQVIVRTRFGPGEEIVLDVE</sequence>
<dbReference type="EMBL" id="BAAAKK010000003">
    <property type="protein sequence ID" value="GAA1421386.1"/>
    <property type="molecule type" value="Genomic_DNA"/>
</dbReference>
<feature type="signal peptide" evidence="2">
    <location>
        <begin position="1"/>
        <end position="20"/>
    </location>
</feature>
<accession>A0ABP4JGG0</accession>
<evidence type="ECO:0000256" key="2">
    <source>
        <dbReference type="SAM" id="SignalP"/>
    </source>
</evidence>
<proteinExistence type="predicted"/>
<reference evidence="4" key="1">
    <citation type="journal article" date="2019" name="Int. J. Syst. Evol. Microbiol.">
        <title>The Global Catalogue of Microorganisms (GCM) 10K type strain sequencing project: providing services to taxonomists for standard genome sequencing and annotation.</title>
        <authorList>
            <consortium name="The Broad Institute Genomics Platform"/>
            <consortium name="The Broad Institute Genome Sequencing Center for Infectious Disease"/>
            <person name="Wu L."/>
            <person name="Ma J."/>
        </authorList>
    </citation>
    <scope>NUCLEOTIDE SEQUENCE [LARGE SCALE GENOMIC DNA]</scope>
    <source>
        <strain evidence="4">JCM 12398</strain>
    </source>
</reference>
<evidence type="ECO:0000313" key="3">
    <source>
        <dbReference type="EMBL" id="GAA1421386.1"/>
    </source>
</evidence>
<comment type="caution">
    <text evidence="3">The sequence shown here is derived from an EMBL/GenBank/DDBJ whole genome shotgun (WGS) entry which is preliminary data.</text>
</comment>
<name>A0ABP4JGG0_9MICO</name>
<feature type="compositionally biased region" description="Low complexity" evidence="1">
    <location>
        <begin position="56"/>
        <end position="75"/>
    </location>
</feature>
<evidence type="ECO:0000256" key="1">
    <source>
        <dbReference type="SAM" id="MobiDB-lite"/>
    </source>
</evidence>
<gene>
    <name evidence="3" type="ORF">GCM10009640_12260</name>
</gene>